<keyword evidence="1" id="KW-0175">Coiled coil</keyword>
<feature type="coiled-coil region" evidence="1">
    <location>
        <begin position="42"/>
        <end position="69"/>
    </location>
</feature>
<dbReference type="AlphaFoldDB" id="A0AAV7MHE0"/>
<evidence type="ECO:0000313" key="3">
    <source>
        <dbReference type="Proteomes" id="UP001066276"/>
    </source>
</evidence>
<evidence type="ECO:0000313" key="2">
    <source>
        <dbReference type="EMBL" id="KAJ1101343.1"/>
    </source>
</evidence>
<organism evidence="2 3">
    <name type="scientific">Pleurodeles waltl</name>
    <name type="common">Iberian ribbed newt</name>
    <dbReference type="NCBI Taxonomy" id="8319"/>
    <lineage>
        <taxon>Eukaryota</taxon>
        <taxon>Metazoa</taxon>
        <taxon>Chordata</taxon>
        <taxon>Craniata</taxon>
        <taxon>Vertebrata</taxon>
        <taxon>Euteleostomi</taxon>
        <taxon>Amphibia</taxon>
        <taxon>Batrachia</taxon>
        <taxon>Caudata</taxon>
        <taxon>Salamandroidea</taxon>
        <taxon>Salamandridae</taxon>
        <taxon>Pleurodelinae</taxon>
        <taxon>Pleurodeles</taxon>
    </lineage>
</organism>
<comment type="caution">
    <text evidence="2">The sequence shown here is derived from an EMBL/GenBank/DDBJ whole genome shotgun (WGS) entry which is preliminary data.</text>
</comment>
<dbReference type="EMBL" id="JANPWB010000014">
    <property type="protein sequence ID" value="KAJ1101343.1"/>
    <property type="molecule type" value="Genomic_DNA"/>
</dbReference>
<gene>
    <name evidence="2" type="ORF">NDU88_006412</name>
</gene>
<evidence type="ECO:0000256" key="1">
    <source>
        <dbReference type="SAM" id="Coils"/>
    </source>
</evidence>
<dbReference type="Gene3D" id="1.20.1480.30">
    <property type="entry name" value="Designed four-helix bundle protein"/>
    <property type="match status" value="1"/>
</dbReference>
<protein>
    <submittedName>
        <fullName evidence="2">Uncharacterized protein</fullName>
    </submittedName>
</protein>
<proteinExistence type="predicted"/>
<name>A0AAV7MHE0_PLEWA</name>
<keyword evidence="3" id="KW-1185">Reference proteome</keyword>
<reference evidence="2" key="1">
    <citation type="journal article" date="2022" name="bioRxiv">
        <title>Sequencing and chromosome-scale assembly of the giantPleurodeles waltlgenome.</title>
        <authorList>
            <person name="Brown T."/>
            <person name="Elewa A."/>
            <person name="Iarovenko S."/>
            <person name="Subramanian E."/>
            <person name="Araus A.J."/>
            <person name="Petzold A."/>
            <person name="Susuki M."/>
            <person name="Suzuki K.-i.T."/>
            <person name="Hayashi T."/>
            <person name="Toyoda A."/>
            <person name="Oliveira C."/>
            <person name="Osipova E."/>
            <person name="Leigh N.D."/>
            <person name="Simon A."/>
            <person name="Yun M.H."/>
        </authorList>
    </citation>
    <scope>NUCLEOTIDE SEQUENCE</scope>
    <source>
        <strain evidence="2">20211129_DDA</strain>
        <tissue evidence="2">Liver</tissue>
    </source>
</reference>
<accession>A0AAV7MHE0</accession>
<dbReference type="Proteomes" id="UP001066276">
    <property type="component" value="Chromosome 10"/>
</dbReference>
<sequence length="95" mass="10678">MTGENMRSLPEPLAVTLAEHSQRSDEILNVVLDIKTTLEPKIAALQIDMGCMREDHKKLKERVEAMESTVASLRPTISDATTHIRALQREVAQLR</sequence>